<dbReference type="EMBL" id="SRLO01019582">
    <property type="protein sequence ID" value="TNN23150.1"/>
    <property type="molecule type" value="Genomic_DNA"/>
</dbReference>
<evidence type="ECO:0000313" key="2">
    <source>
        <dbReference type="Proteomes" id="UP000314294"/>
    </source>
</evidence>
<sequence>MTEDTLVYTNVLVYSPVASPDGVVRMDEAVIPIECQYERFVF</sequence>
<gene>
    <name evidence="1" type="ORF">EYF80_066732</name>
</gene>
<evidence type="ECO:0008006" key="3">
    <source>
        <dbReference type="Google" id="ProtNLM"/>
    </source>
</evidence>
<keyword evidence="2" id="KW-1185">Reference proteome</keyword>
<dbReference type="Proteomes" id="UP000314294">
    <property type="component" value="Unassembled WGS sequence"/>
</dbReference>
<protein>
    <recommendedName>
        <fullName evidence="3">Zona pellucida sperm-binding protein 3</fullName>
    </recommendedName>
</protein>
<reference evidence="1 2" key="1">
    <citation type="submission" date="2019-03" db="EMBL/GenBank/DDBJ databases">
        <title>First draft genome of Liparis tanakae, snailfish: a comprehensive survey of snailfish specific genes.</title>
        <authorList>
            <person name="Kim W."/>
            <person name="Song I."/>
            <person name="Jeong J.-H."/>
            <person name="Kim D."/>
            <person name="Kim S."/>
            <person name="Ryu S."/>
            <person name="Song J.Y."/>
            <person name="Lee S.K."/>
        </authorList>
    </citation>
    <scope>NUCLEOTIDE SEQUENCE [LARGE SCALE GENOMIC DNA]</scope>
    <source>
        <tissue evidence="1">Muscle</tissue>
    </source>
</reference>
<dbReference type="Gene3D" id="2.60.40.3210">
    <property type="entry name" value="Zona pellucida, ZP-N domain"/>
    <property type="match status" value="1"/>
</dbReference>
<name>A0A4Z2E3L3_9TELE</name>
<organism evidence="1 2">
    <name type="scientific">Liparis tanakae</name>
    <name type="common">Tanaka's snailfish</name>
    <dbReference type="NCBI Taxonomy" id="230148"/>
    <lineage>
        <taxon>Eukaryota</taxon>
        <taxon>Metazoa</taxon>
        <taxon>Chordata</taxon>
        <taxon>Craniata</taxon>
        <taxon>Vertebrata</taxon>
        <taxon>Euteleostomi</taxon>
        <taxon>Actinopterygii</taxon>
        <taxon>Neopterygii</taxon>
        <taxon>Teleostei</taxon>
        <taxon>Neoteleostei</taxon>
        <taxon>Acanthomorphata</taxon>
        <taxon>Eupercaria</taxon>
        <taxon>Perciformes</taxon>
        <taxon>Cottioidei</taxon>
        <taxon>Cottales</taxon>
        <taxon>Liparidae</taxon>
        <taxon>Liparis</taxon>
    </lineage>
</organism>
<comment type="caution">
    <text evidence="1">The sequence shown here is derived from an EMBL/GenBank/DDBJ whole genome shotgun (WGS) entry which is preliminary data.</text>
</comment>
<dbReference type="OrthoDB" id="8880842at2759"/>
<dbReference type="AlphaFoldDB" id="A0A4Z2E3L3"/>
<accession>A0A4Z2E3L3</accession>
<proteinExistence type="predicted"/>
<evidence type="ECO:0000313" key="1">
    <source>
        <dbReference type="EMBL" id="TNN23150.1"/>
    </source>
</evidence>